<dbReference type="CDD" id="cd18787">
    <property type="entry name" value="SF2_C_DEAD"/>
    <property type="match status" value="1"/>
</dbReference>
<protein>
    <submittedName>
        <fullName evidence="11">DEAD/DEAH box helicase</fullName>
        <ecNumber evidence="11">3.6.4.-</ecNumber>
    </submittedName>
</protein>
<dbReference type="EC" id="3.6.4.-" evidence="11"/>
<dbReference type="RefSeq" id="WP_377928253.1">
    <property type="nucleotide sequence ID" value="NZ_JBHUEM010000015.1"/>
</dbReference>
<dbReference type="InterPro" id="IPR014001">
    <property type="entry name" value="Helicase_ATP-bd"/>
</dbReference>
<name>A0ABW4LPW2_9BACI</name>
<feature type="domain" description="Helicase C-terminal" evidence="9">
    <location>
        <begin position="255"/>
        <end position="395"/>
    </location>
</feature>
<evidence type="ECO:0000259" key="9">
    <source>
        <dbReference type="PROSITE" id="PS51194"/>
    </source>
</evidence>
<sequence>MTFCLLESVMLVIDLKKKEVKELHSLQKLSISSTLIDKLRKNGIVTPTPVQEKAIPVLRDGKDVIAQAQTGTGKTLAFMIPILDNIDISSNHIQAIIITPTRELAIQITEETTKYKSNEIHVLAVYGGQDVDRQIKKLSGSIHIVVGTPGRIVDHLKRETINLRTASMVVLDEADQMLHIGFLNEVEEILSYTPPNRQTMLFSATLSQQVRSLARKYTNNPEVIKINEDRQTLKEIKQIVYETTDREKQTTLCRLLDQYRPFLAVIFCRTKRRASKLNEALLSLGYNSDELHGDISQSKREKVMERFRNADLQFLVATDVAARGIDVEGVTHVFNYDIPEDVESYIHRIGRTGRAGGKGLAITLISPKDKNQLQMIEKGIKLSLPKKSLEATSLTNQGEGESVSSPQRNRHVKKNESGEKHLVNSSNYTYKSTEDISTRSRKNRTSKARNQKQSTMTVGRRSSGRGRHKS</sequence>
<dbReference type="PANTHER" id="PTHR47959">
    <property type="entry name" value="ATP-DEPENDENT RNA HELICASE RHLE-RELATED"/>
    <property type="match status" value="1"/>
</dbReference>
<dbReference type="InterPro" id="IPR050079">
    <property type="entry name" value="DEAD_box_RNA_helicase"/>
</dbReference>
<dbReference type="Gene3D" id="3.40.50.300">
    <property type="entry name" value="P-loop containing nucleotide triphosphate hydrolases"/>
    <property type="match status" value="2"/>
</dbReference>
<dbReference type="Pfam" id="PF00270">
    <property type="entry name" value="DEAD"/>
    <property type="match status" value="1"/>
</dbReference>
<evidence type="ECO:0000256" key="6">
    <source>
        <dbReference type="PROSITE-ProRule" id="PRU00552"/>
    </source>
</evidence>
<feature type="domain" description="Helicase ATP-binding" evidence="8">
    <location>
        <begin position="55"/>
        <end position="224"/>
    </location>
</feature>
<dbReference type="PANTHER" id="PTHR47959:SF13">
    <property type="entry name" value="ATP-DEPENDENT RNA HELICASE RHLE"/>
    <property type="match status" value="1"/>
</dbReference>
<dbReference type="InterPro" id="IPR044742">
    <property type="entry name" value="DEAD/DEAH_RhlB"/>
</dbReference>
<evidence type="ECO:0000256" key="4">
    <source>
        <dbReference type="ARBA" id="ARBA00022840"/>
    </source>
</evidence>
<dbReference type="EMBL" id="JBHUEM010000015">
    <property type="protein sequence ID" value="MFD1737057.1"/>
    <property type="molecule type" value="Genomic_DNA"/>
</dbReference>
<dbReference type="InterPro" id="IPR014014">
    <property type="entry name" value="RNA_helicase_DEAD_Q_motif"/>
</dbReference>
<comment type="similarity">
    <text evidence="5">Belongs to the DEAD box helicase family.</text>
</comment>
<reference evidence="12" key="1">
    <citation type="journal article" date="2019" name="Int. J. Syst. Evol. Microbiol.">
        <title>The Global Catalogue of Microorganisms (GCM) 10K type strain sequencing project: providing services to taxonomists for standard genome sequencing and annotation.</title>
        <authorList>
            <consortium name="The Broad Institute Genomics Platform"/>
            <consortium name="The Broad Institute Genome Sequencing Center for Infectious Disease"/>
            <person name="Wu L."/>
            <person name="Ma J."/>
        </authorList>
    </citation>
    <scope>NUCLEOTIDE SEQUENCE [LARGE SCALE GENOMIC DNA]</scope>
    <source>
        <strain evidence="12">CCUG 49339</strain>
    </source>
</reference>
<dbReference type="InterPro" id="IPR011545">
    <property type="entry name" value="DEAD/DEAH_box_helicase_dom"/>
</dbReference>
<dbReference type="SMART" id="SM00490">
    <property type="entry name" value="HELICc"/>
    <property type="match status" value="1"/>
</dbReference>
<evidence type="ECO:0000256" key="7">
    <source>
        <dbReference type="SAM" id="MobiDB-lite"/>
    </source>
</evidence>
<feature type="domain" description="DEAD-box RNA helicase Q" evidence="10">
    <location>
        <begin position="24"/>
        <end position="52"/>
    </location>
</feature>
<dbReference type="PROSITE" id="PS51195">
    <property type="entry name" value="Q_MOTIF"/>
    <property type="match status" value="1"/>
</dbReference>
<evidence type="ECO:0000256" key="5">
    <source>
        <dbReference type="ARBA" id="ARBA00038437"/>
    </source>
</evidence>
<feature type="short sequence motif" description="Q motif" evidence="6">
    <location>
        <begin position="24"/>
        <end position="52"/>
    </location>
</feature>
<evidence type="ECO:0000256" key="1">
    <source>
        <dbReference type="ARBA" id="ARBA00022741"/>
    </source>
</evidence>
<feature type="region of interest" description="Disordered" evidence="7">
    <location>
        <begin position="393"/>
        <end position="470"/>
    </location>
</feature>
<dbReference type="GO" id="GO:0016787">
    <property type="term" value="F:hydrolase activity"/>
    <property type="evidence" value="ECO:0007669"/>
    <property type="project" value="UniProtKB-KW"/>
</dbReference>
<evidence type="ECO:0000256" key="3">
    <source>
        <dbReference type="ARBA" id="ARBA00022806"/>
    </source>
</evidence>
<keyword evidence="2 11" id="KW-0378">Hydrolase</keyword>
<feature type="compositionally biased region" description="Polar residues" evidence="7">
    <location>
        <begin position="393"/>
        <end position="407"/>
    </location>
</feature>
<keyword evidence="3 11" id="KW-0347">Helicase</keyword>
<keyword evidence="12" id="KW-1185">Reference proteome</keyword>
<dbReference type="SMART" id="SM00487">
    <property type="entry name" value="DEXDc"/>
    <property type="match status" value="1"/>
</dbReference>
<proteinExistence type="inferred from homology"/>
<dbReference type="PROSITE" id="PS51192">
    <property type="entry name" value="HELICASE_ATP_BIND_1"/>
    <property type="match status" value="1"/>
</dbReference>
<keyword evidence="4" id="KW-0067">ATP-binding</keyword>
<evidence type="ECO:0000256" key="2">
    <source>
        <dbReference type="ARBA" id="ARBA00022801"/>
    </source>
</evidence>
<dbReference type="Proteomes" id="UP001597214">
    <property type="component" value="Unassembled WGS sequence"/>
</dbReference>
<dbReference type="SUPFAM" id="SSF52540">
    <property type="entry name" value="P-loop containing nucleoside triphosphate hydrolases"/>
    <property type="match status" value="1"/>
</dbReference>
<accession>A0ABW4LPW2</accession>
<gene>
    <name evidence="11" type="ORF">ACFSCX_10890</name>
</gene>
<evidence type="ECO:0000259" key="8">
    <source>
        <dbReference type="PROSITE" id="PS51192"/>
    </source>
</evidence>
<evidence type="ECO:0000259" key="10">
    <source>
        <dbReference type="PROSITE" id="PS51195"/>
    </source>
</evidence>
<keyword evidence="1" id="KW-0547">Nucleotide-binding</keyword>
<evidence type="ECO:0000313" key="11">
    <source>
        <dbReference type="EMBL" id="MFD1737057.1"/>
    </source>
</evidence>
<dbReference type="InterPro" id="IPR001650">
    <property type="entry name" value="Helicase_C-like"/>
</dbReference>
<dbReference type="CDD" id="cd00268">
    <property type="entry name" value="DEADc"/>
    <property type="match status" value="1"/>
</dbReference>
<dbReference type="InterPro" id="IPR027417">
    <property type="entry name" value="P-loop_NTPase"/>
</dbReference>
<comment type="caution">
    <text evidence="11">The sequence shown here is derived from an EMBL/GenBank/DDBJ whole genome shotgun (WGS) entry which is preliminary data.</text>
</comment>
<organism evidence="11 12">
    <name type="scientific">Bacillus salitolerans</name>
    <dbReference type="NCBI Taxonomy" id="1437434"/>
    <lineage>
        <taxon>Bacteria</taxon>
        <taxon>Bacillati</taxon>
        <taxon>Bacillota</taxon>
        <taxon>Bacilli</taxon>
        <taxon>Bacillales</taxon>
        <taxon>Bacillaceae</taxon>
        <taxon>Bacillus</taxon>
    </lineage>
</organism>
<evidence type="ECO:0000313" key="12">
    <source>
        <dbReference type="Proteomes" id="UP001597214"/>
    </source>
</evidence>
<dbReference type="GO" id="GO:0004386">
    <property type="term" value="F:helicase activity"/>
    <property type="evidence" value="ECO:0007669"/>
    <property type="project" value="UniProtKB-KW"/>
</dbReference>
<feature type="compositionally biased region" description="Basic residues" evidence="7">
    <location>
        <begin position="439"/>
        <end position="450"/>
    </location>
</feature>
<dbReference type="PROSITE" id="PS51194">
    <property type="entry name" value="HELICASE_CTER"/>
    <property type="match status" value="1"/>
</dbReference>
<dbReference type="Pfam" id="PF00271">
    <property type="entry name" value="Helicase_C"/>
    <property type="match status" value="1"/>
</dbReference>